<evidence type="ECO:0000256" key="2">
    <source>
        <dbReference type="ARBA" id="ARBA00022448"/>
    </source>
</evidence>
<evidence type="ECO:0000256" key="4">
    <source>
        <dbReference type="ARBA" id="ARBA00022840"/>
    </source>
</evidence>
<keyword evidence="6" id="KW-0378">Hydrolase</keyword>
<evidence type="ECO:0000256" key="1">
    <source>
        <dbReference type="ARBA" id="ARBA00005417"/>
    </source>
</evidence>
<dbReference type="GO" id="GO:0016887">
    <property type="term" value="F:ATP hydrolysis activity"/>
    <property type="evidence" value="ECO:0007669"/>
    <property type="project" value="InterPro"/>
</dbReference>
<dbReference type="SMART" id="SM00382">
    <property type="entry name" value="AAA"/>
    <property type="match status" value="1"/>
</dbReference>
<dbReference type="Pfam" id="PF00005">
    <property type="entry name" value="ABC_tran"/>
    <property type="match status" value="1"/>
</dbReference>
<dbReference type="PROSITE" id="PS00211">
    <property type="entry name" value="ABC_TRANSPORTER_1"/>
    <property type="match status" value="1"/>
</dbReference>
<gene>
    <name evidence="6" type="ORF">AE0388_2726</name>
</gene>
<dbReference type="AlphaFoldDB" id="A0A0B9AIY6"/>
<evidence type="ECO:0000313" key="7">
    <source>
        <dbReference type="Proteomes" id="UP000031488"/>
    </source>
</evidence>
<sequence>MNVLPSGDESISVHGLTKTYGRHRVVDDLSFDVTPGQVTGFLGPNGAGKSTTLQMILGLTSPDSGTAAIHGLPLPEHPEPGRIAGAFLGAEHMLPGLTARGHLDWIATATETEPARIDEMLDLVDLTRARARRISHLSLGMRQRLGIAAALLTDPEVLILDEPLNGLDPAGITWLRSLLTDFASTGRTVLLSSHLLREMELIAHHVIIIRDGVLIADGPLDELRQATSTRVRVQGTNLAPLLDQLKAEGIAVDPDPSGTHATITGIEPGEIFGLCVRLGVELTGLTAEEQGLEDTFLGLTDSGDDRRRHTFGHSTQGVTA</sequence>
<evidence type="ECO:0000313" key="6">
    <source>
        <dbReference type="EMBL" id="KHS50654.1"/>
    </source>
</evidence>
<dbReference type="OrthoDB" id="9804819at2"/>
<evidence type="ECO:0000256" key="3">
    <source>
        <dbReference type="ARBA" id="ARBA00022741"/>
    </source>
</evidence>
<dbReference type="EC" id="3.6.3.25" evidence="6"/>
<dbReference type="PATRIC" id="fig|1703.6.peg.2671"/>
<organism evidence="6 7">
    <name type="scientific">Brevibacterium linens</name>
    <dbReference type="NCBI Taxonomy" id="1703"/>
    <lineage>
        <taxon>Bacteria</taxon>
        <taxon>Bacillati</taxon>
        <taxon>Actinomycetota</taxon>
        <taxon>Actinomycetes</taxon>
        <taxon>Micrococcales</taxon>
        <taxon>Brevibacteriaceae</taxon>
        <taxon>Brevibacterium</taxon>
    </lineage>
</organism>
<name>A0A0B9AIY6_BRELN</name>
<dbReference type="PROSITE" id="PS50893">
    <property type="entry name" value="ABC_TRANSPORTER_2"/>
    <property type="match status" value="1"/>
</dbReference>
<keyword evidence="4" id="KW-0067">ATP-binding</keyword>
<comment type="similarity">
    <text evidence="1">Belongs to the ABC transporter superfamily.</text>
</comment>
<reference evidence="6 7" key="1">
    <citation type="submission" date="2014-11" db="EMBL/GenBank/DDBJ databases">
        <title>Draft Genome Sequence of Brevibacterium linens AE038-8.</title>
        <authorList>
            <person name="Maizel D."/>
            <person name="Utturkar S.M."/>
            <person name="Brown S.D."/>
            <person name="Ferrero M."/>
            <person name="Rosen B.P."/>
        </authorList>
    </citation>
    <scope>NUCLEOTIDE SEQUENCE [LARGE SCALE GENOMIC DNA]</scope>
    <source>
        <strain evidence="6 7">AE038-8</strain>
    </source>
</reference>
<dbReference type="InterPro" id="IPR003593">
    <property type="entry name" value="AAA+_ATPase"/>
</dbReference>
<protein>
    <submittedName>
        <fullName evidence="6">Sulfate-transporting ATPase</fullName>
        <ecNumber evidence="6">3.6.3.25</ecNumber>
    </submittedName>
</protein>
<keyword evidence="3" id="KW-0547">Nucleotide-binding</keyword>
<dbReference type="GO" id="GO:0005524">
    <property type="term" value="F:ATP binding"/>
    <property type="evidence" value="ECO:0007669"/>
    <property type="project" value="UniProtKB-KW"/>
</dbReference>
<feature type="domain" description="ABC transporter" evidence="5">
    <location>
        <begin position="11"/>
        <end position="236"/>
    </location>
</feature>
<evidence type="ECO:0000259" key="5">
    <source>
        <dbReference type="PROSITE" id="PS50893"/>
    </source>
</evidence>
<dbReference type="PANTHER" id="PTHR43335">
    <property type="entry name" value="ABC TRANSPORTER, ATP-BINDING PROTEIN"/>
    <property type="match status" value="1"/>
</dbReference>
<dbReference type="InterPro" id="IPR003439">
    <property type="entry name" value="ABC_transporter-like_ATP-bd"/>
</dbReference>
<dbReference type="Proteomes" id="UP000031488">
    <property type="component" value="Unassembled WGS sequence"/>
</dbReference>
<dbReference type="PANTHER" id="PTHR43335:SF4">
    <property type="entry name" value="ABC TRANSPORTER, ATP-BINDING PROTEIN"/>
    <property type="match status" value="1"/>
</dbReference>
<proteinExistence type="inferred from homology"/>
<keyword evidence="2" id="KW-0813">Transport</keyword>
<keyword evidence="7" id="KW-1185">Reference proteome</keyword>
<dbReference type="InterPro" id="IPR017871">
    <property type="entry name" value="ABC_transporter-like_CS"/>
</dbReference>
<dbReference type="EMBL" id="JTJZ01000022">
    <property type="protein sequence ID" value="KHS50654.1"/>
    <property type="molecule type" value="Genomic_DNA"/>
</dbReference>
<comment type="caution">
    <text evidence="6">The sequence shown here is derived from an EMBL/GenBank/DDBJ whole genome shotgun (WGS) entry which is preliminary data.</text>
</comment>
<dbReference type="RefSeq" id="WP_082019025.1">
    <property type="nucleotide sequence ID" value="NZ_JBCLTJ010000011.1"/>
</dbReference>
<dbReference type="Gene3D" id="3.40.50.300">
    <property type="entry name" value="P-loop containing nucleotide triphosphate hydrolases"/>
    <property type="match status" value="1"/>
</dbReference>
<accession>A0A0B9AIY6</accession>
<dbReference type="InterPro" id="IPR027417">
    <property type="entry name" value="P-loop_NTPase"/>
</dbReference>
<dbReference type="SUPFAM" id="SSF52540">
    <property type="entry name" value="P-loop containing nucleoside triphosphate hydrolases"/>
    <property type="match status" value="1"/>
</dbReference>